<gene>
    <name evidence="11" type="ORF">EJB05_25388</name>
</gene>
<dbReference type="GO" id="GO:0005484">
    <property type="term" value="F:SNAP receptor activity"/>
    <property type="evidence" value="ECO:0007669"/>
    <property type="project" value="TreeGrafter"/>
</dbReference>
<feature type="compositionally biased region" description="Basic residues" evidence="9">
    <location>
        <begin position="80"/>
        <end position="90"/>
    </location>
</feature>
<proteinExistence type="inferred from homology"/>
<dbReference type="GO" id="GO:0048219">
    <property type="term" value="P:inter-Golgi cisterna vesicle-mediated transport"/>
    <property type="evidence" value="ECO:0007669"/>
    <property type="project" value="TreeGrafter"/>
</dbReference>
<dbReference type="GO" id="GO:0006906">
    <property type="term" value="P:vesicle fusion"/>
    <property type="evidence" value="ECO:0007669"/>
    <property type="project" value="TreeGrafter"/>
</dbReference>
<evidence type="ECO:0000256" key="4">
    <source>
        <dbReference type="ARBA" id="ARBA00022692"/>
    </source>
</evidence>
<dbReference type="Gramene" id="TVU33563">
    <property type="protein sequence ID" value="TVU33563"/>
    <property type="gene ID" value="EJB05_25388"/>
</dbReference>
<feature type="non-terminal residue" evidence="11">
    <location>
        <position position="1"/>
    </location>
</feature>
<evidence type="ECO:0000256" key="5">
    <source>
        <dbReference type="ARBA" id="ARBA00022927"/>
    </source>
</evidence>
<evidence type="ECO:0000256" key="7">
    <source>
        <dbReference type="ARBA" id="ARBA00023034"/>
    </source>
</evidence>
<keyword evidence="12" id="KW-1185">Reference proteome</keyword>
<feature type="transmembrane region" description="Helical" evidence="10">
    <location>
        <begin position="359"/>
        <end position="378"/>
    </location>
</feature>
<dbReference type="InterPro" id="IPR023601">
    <property type="entry name" value="Golgi_SNAP_su1"/>
</dbReference>
<feature type="compositionally biased region" description="Polar residues" evidence="9">
    <location>
        <begin position="1"/>
        <end position="13"/>
    </location>
</feature>
<dbReference type="GO" id="GO:0015031">
    <property type="term" value="P:protein transport"/>
    <property type="evidence" value="ECO:0007669"/>
    <property type="project" value="UniProtKB-KW"/>
</dbReference>
<comment type="subcellular location">
    <subcellularLocation>
        <location evidence="1">Golgi apparatus membrane</location>
        <topology evidence="1">Single-pass type IV membrane protein</topology>
    </subcellularLocation>
</comment>
<evidence type="ECO:0008006" key="13">
    <source>
        <dbReference type="Google" id="ProtNLM"/>
    </source>
</evidence>
<evidence type="ECO:0000256" key="6">
    <source>
        <dbReference type="ARBA" id="ARBA00022989"/>
    </source>
</evidence>
<name>A0A5J9VBV2_9POAL</name>
<dbReference type="GO" id="GO:0006888">
    <property type="term" value="P:endoplasmic reticulum to Golgi vesicle-mediated transport"/>
    <property type="evidence" value="ECO:0007669"/>
    <property type="project" value="InterPro"/>
</dbReference>
<evidence type="ECO:0000256" key="8">
    <source>
        <dbReference type="ARBA" id="ARBA00023136"/>
    </source>
</evidence>
<evidence type="ECO:0000256" key="2">
    <source>
        <dbReference type="ARBA" id="ARBA00008473"/>
    </source>
</evidence>
<accession>A0A5J9VBV2</accession>
<dbReference type="GO" id="GO:0000139">
    <property type="term" value="C:Golgi membrane"/>
    <property type="evidence" value="ECO:0007669"/>
    <property type="project" value="UniProtKB-SubCell"/>
</dbReference>
<feature type="compositionally biased region" description="Low complexity" evidence="9">
    <location>
        <begin position="93"/>
        <end position="103"/>
    </location>
</feature>
<keyword evidence="4 10" id="KW-0812">Transmembrane</keyword>
<keyword evidence="7" id="KW-0333">Golgi apparatus</keyword>
<evidence type="ECO:0000256" key="3">
    <source>
        <dbReference type="ARBA" id="ARBA00022448"/>
    </source>
</evidence>
<evidence type="ECO:0000256" key="9">
    <source>
        <dbReference type="SAM" id="MobiDB-lite"/>
    </source>
</evidence>
<dbReference type="GO" id="GO:0031201">
    <property type="term" value="C:SNARE complex"/>
    <property type="evidence" value="ECO:0007669"/>
    <property type="project" value="TreeGrafter"/>
</dbReference>
<dbReference type="Proteomes" id="UP000324897">
    <property type="component" value="Chromosome 1"/>
</dbReference>
<dbReference type="Pfam" id="PF12352">
    <property type="entry name" value="V-SNARE_C"/>
    <property type="match status" value="1"/>
</dbReference>
<feature type="region of interest" description="Disordered" evidence="9">
    <location>
        <begin position="80"/>
        <end position="103"/>
    </location>
</feature>
<dbReference type="PANTHER" id="PTHR21094:SF2">
    <property type="entry name" value="GOLGI SNAP RECEPTOR COMPLEX MEMBER 1"/>
    <property type="match status" value="1"/>
</dbReference>
<reference evidence="11 12" key="1">
    <citation type="journal article" date="2019" name="Sci. Rep.">
        <title>A high-quality genome of Eragrostis curvula grass provides insights into Poaceae evolution and supports new strategies to enhance forage quality.</title>
        <authorList>
            <person name="Carballo J."/>
            <person name="Santos B.A.C.M."/>
            <person name="Zappacosta D."/>
            <person name="Garbus I."/>
            <person name="Selva J.P."/>
            <person name="Gallo C.A."/>
            <person name="Diaz A."/>
            <person name="Albertini E."/>
            <person name="Caccamo M."/>
            <person name="Echenique V."/>
        </authorList>
    </citation>
    <scope>NUCLEOTIDE SEQUENCE [LARGE SCALE GENOMIC DNA]</scope>
    <source>
        <strain evidence="12">cv. Victoria</strain>
        <tissue evidence="11">Leaf</tissue>
    </source>
</reference>
<comment type="similarity">
    <text evidence="2">Belongs to the GOSR1 family.</text>
</comment>
<feature type="compositionally biased region" description="Pro residues" evidence="9">
    <location>
        <begin position="40"/>
        <end position="49"/>
    </location>
</feature>
<keyword evidence="5" id="KW-0653">Protein transport</keyword>
<dbReference type="GO" id="GO:0005797">
    <property type="term" value="C:Golgi medial cisterna"/>
    <property type="evidence" value="ECO:0007669"/>
    <property type="project" value="TreeGrafter"/>
</dbReference>
<evidence type="ECO:0000313" key="11">
    <source>
        <dbReference type="EMBL" id="TVU33563.1"/>
    </source>
</evidence>
<evidence type="ECO:0000313" key="12">
    <source>
        <dbReference type="Proteomes" id="UP000324897"/>
    </source>
</evidence>
<dbReference type="GO" id="GO:0005801">
    <property type="term" value="C:cis-Golgi network"/>
    <property type="evidence" value="ECO:0007669"/>
    <property type="project" value="InterPro"/>
</dbReference>
<sequence>SVSINPPIQSHPLNSLRLDRTDVTSRASRLGIPLRRNPPASFPAVPPSPKQTSFPTTPRGRAQIGRAYRTTPPHFFFSRSRARQASARHRIGSDSSAAAEEKMMSSSDAAAAAALELQESGWEELRREARKLEGDLDVKLSSYARLAARSSSSTSGTASPSADRSSWKSMEFEIQSLLGKLQDVNDAMSRCAASTAATTSVSQKLARHRDILHEFTQVAILQLTGPPLLLMLVSVLRVDHLNWFVVWLRQEFRRTRGNLSSMREHADLLSSVREDITESKATGGMSPRVHLLRERASIHGSINQIDEVIGQAQSTRVALANQRALFGDVQGKVKQLGEKFPVIRGLLGAIKRKKSKDTIILSAVIAACTIFLIIYWLSK</sequence>
<protein>
    <recommendedName>
        <fullName evidence="13">Golgi SNAP receptor complex member 1</fullName>
    </recommendedName>
</protein>
<dbReference type="EMBL" id="RWGY01000011">
    <property type="protein sequence ID" value="TVU33563.1"/>
    <property type="molecule type" value="Genomic_DNA"/>
</dbReference>
<organism evidence="11 12">
    <name type="scientific">Eragrostis curvula</name>
    <name type="common">weeping love grass</name>
    <dbReference type="NCBI Taxonomy" id="38414"/>
    <lineage>
        <taxon>Eukaryota</taxon>
        <taxon>Viridiplantae</taxon>
        <taxon>Streptophyta</taxon>
        <taxon>Embryophyta</taxon>
        <taxon>Tracheophyta</taxon>
        <taxon>Spermatophyta</taxon>
        <taxon>Magnoliopsida</taxon>
        <taxon>Liliopsida</taxon>
        <taxon>Poales</taxon>
        <taxon>Poaceae</taxon>
        <taxon>PACMAD clade</taxon>
        <taxon>Chloridoideae</taxon>
        <taxon>Eragrostideae</taxon>
        <taxon>Eragrostidinae</taxon>
        <taxon>Eragrostis</taxon>
    </lineage>
</organism>
<dbReference type="PANTHER" id="PTHR21094">
    <property type="entry name" value="GOS-28 SNARE- RELATED"/>
    <property type="match status" value="1"/>
</dbReference>
<keyword evidence="6 10" id="KW-1133">Transmembrane helix</keyword>
<dbReference type="OrthoDB" id="422156at2759"/>
<evidence type="ECO:0000256" key="1">
    <source>
        <dbReference type="ARBA" id="ARBA00004409"/>
    </source>
</evidence>
<keyword evidence="8 10" id="KW-0472">Membrane</keyword>
<dbReference type="AlphaFoldDB" id="A0A5J9VBV2"/>
<evidence type="ECO:0000256" key="10">
    <source>
        <dbReference type="SAM" id="Phobius"/>
    </source>
</evidence>
<feature type="region of interest" description="Disordered" evidence="9">
    <location>
        <begin position="1"/>
        <end position="60"/>
    </location>
</feature>
<keyword evidence="3" id="KW-0813">Transport</keyword>
<comment type="caution">
    <text evidence="11">The sequence shown here is derived from an EMBL/GenBank/DDBJ whole genome shotgun (WGS) entry which is preliminary data.</text>
</comment>